<dbReference type="PANTHER" id="PTHR48060">
    <property type="entry name" value="DNA DAMAGE-REPAIR/TOLERATION PROTEIN DRT100"/>
    <property type="match status" value="1"/>
</dbReference>
<evidence type="ECO:0000259" key="9">
    <source>
        <dbReference type="Pfam" id="PF08263"/>
    </source>
</evidence>
<sequence length="759" mass="84878">MAKLGFLPALLFLLLCATFGAILSANSPNISTDQAALLALKSHITHDPHNLLATNWSTSASVCDWIGVACGSRHRRVTYLNLSGMNLTGTINPNLGNLSFLARLDISNNSFHGAFPLELAHLHRLKYLNFGHLPSRIFDNLSKLQVLDLTENQISGSIPNSLYKCKELWYLSMCNNSLEGSMPKEIGNLTMLKYLYLGYNNLKGHIPSGIFDNLTKLLGLDLQQNQISGKIPSNISRCKELRYLSLNNNYLEGSIPMEIGNLTMLEFLRLCHNNLSGSVPSLIFNISSLQQIRLGFNTLFGYLTSNMFDYLPRLVYLDLTECQFSGRIPKSLFKCKELEYLFLSGNHLEGTVPSEIINLTSLKYFFIADNNFSGQIPSSICNLGSLTALCLNQNSLEGKIPECIGNLSSSLLVINLEENNFHGTLPENFSETCTLQSFRINNNQVEGPLPRSLSNCKGLNFLDVGNNYLNDSFPNWLGNLDQLQVLSLRSNRFYGKVDSSNVTASFIRLRVIDLSHNNFNGHLSTKLFENLHAIKEGYEKIGKPKYMIEFANDGIWYYIPGLSFATKGLEMEFHSILTFWTAIDLSNNQFLGEIPKTLGELHSLIGLNLSHNCLTGSIPSSLSDLSELESLDLSSNKLRGRIPMELNNMGFLEVLNLSYNDLKGPIPQGKQFDTFTNDSYIGNLGLCGLPLSKSCDNDEETPTEADPDDDGLNWKFSILMGYGCGLVLGLSMGYMVFTTGKPWWFIRIFERVRQRFVKR</sequence>
<proteinExistence type="predicted"/>
<evidence type="ECO:0000256" key="2">
    <source>
        <dbReference type="ARBA" id="ARBA00022692"/>
    </source>
</evidence>
<keyword evidence="4" id="KW-0677">Repeat</keyword>
<keyword evidence="11" id="KW-1185">Reference proteome</keyword>
<dbReference type="InterPro" id="IPR001611">
    <property type="entry name" value="Leu-rich_rpt"/>
</dbReference>
<dbReference type="InterPro" id="IPR032675">
    <property type="entry name" value="LRR_dom_sf"/>
</dbReference>
<dbReference type="InterPro" id="IPR013210">
    <property type="entry name" value="LRR_N_plant-typ"/>
</dbReference>
<dbReference type="PRINTS" id="PR00019">
    <property type="entry name" value="LEURICHRPT"/>
</dbReference>
<evidence type="ECO:0000313" key="11">
    <source>
        <dbReference type="Proteomes" id="UP001472677"/>
    </source>
</evidence>
<feature type="transmembrane region" description="Helical" evidence="7">
    <location>
        <begin position="716"/>
        <end position="737"/>
    </location>
</feature>
<dbReference type="SUPFAM" id="SSF52058">
    <property type="entry name" value="L domain-like"/>
    <property type="match status" value="3"/>
</dbReference>
<accession>A0ABR2B649</accession>
<keyword evidence="2 7" id="KW-0812">Transmembrane</keyword>
<evidence type="ECO:0000256" key="5">
    <source>
        <dbReference type="ARBA" id="ARBA00022989"/>
    </source>
</evidence>
<evidence type="ECO:0000256" key="7">
    <source>
        <dbReference type="SAM" id="Phobius"/>
    </source>
</evidence>
<feature type="domain" description="Leucine-rich repeat-containing N-terminal plant-type" evidence="9">
    <location>
        <begin position="31"/>
        <end position="70"/>
    </location>
</feature>
<organism evidence="10 11">
    <name type="scientific">Hibiscus sabdariffa</name>
    <name type="common">roselle</name>
    <dbReference type="NCBI Taxonomy" id="183260"/>
    <lineage>
        <taxon>Eukaryota</taxon>
        <taxon>Viridiplantae</taxon>
        <taxon>Streptophyta</taxon>
        <taxon>Embryophyta</taxon>
        <taxon>Tracheophyta</taxon>
        <taxon>Spermatophyta</taxon>
        <taxon>Magnoliopsida</taxon>
        <taxon>eudicotyledons</taxon>
        <taxon>Gunneridae</taxon>
        <taxon>Pentapetalae</taxon>
        <taxon>rosids</taxon>
        <taxon>malvids</taxon>
        <taxon>Malvales</taxon>
        <taxon>Malvaceae</taxon>
        <taxon>Malvoideae</taxon>
        <taxon>Hibiscus</taxon>
    </lineage>
</organism>
<evidence type="ECO:0000256" key="6">
    <source>
        <dbReference type="ARBA" id="ARBA00023136"/>
    </source>
</evidence>
<keyword evidence="5 7" id="KW-1133">Transmembrane helix</keyword>
<dbReference type="Proteomes" id="UP001472677">
    <property type="component" value="Unassembled WGS sequence"/>
</dbReference>
<dbReference type="Pfam" id="PF08263">
    <property type="entry name" value="LRRNT_2"/>
    <property type="match status" value="1"/>
</dbReference>
<name>A0ABR2B649_9ROSI</name>
<dbReference type="PROSITE" id="PS51450">
    <property type="entry name" value="LRR"/>
    <property type="match status" value="1"/>
</dbReference>
<evidence type="ECO:0000256" key="4">
    <source>
        <dbReference type="ARBA" id="ARBA00022737"/>
    </source>
</evidence>
<dbReference type="Pfam" id="PF00560">
    <property type="entry name" value="LRR_1"/>
    <property type="match status" value="6"/>
</dbReference>
<evidence type="ECO:0000256" key="3">
    <source>
        <dbReference type="ARBA" id="ARBA00022729"/>
    </source>
</evidence>
<dbReference type="EMBL" id="JBBPBM010000170">
    <property type="protein sequence ID" value="KAK8502377.1"/>
    <property type="molecule type" value="Genomic_DNA"/>
</dbReference>
<gene>
    <name evidence="10" type="ORF">V6N12_046163</name>
</gene>
<dbReference type="InterPro" id="IPR053211">
    <property type="entry name" value="DNA_repair-toleration"/>
</dbReference>
<protein>
    <recommendedName>
        <fullName evidence="9">Leucine-rich repeat-containing N-terminal plant-type domain-containing protein</fullName>
    </recommendedName>
</protein>
<dbReference type="SMART" id="SM00365">
    <property type="entry name" value="LRR_SD22"/>
    <property type="match status" value="7"/>
</dbReference>
<keyword evidence="1" id="KW-0433">Leucine-rich repeat</keyword>
<dbReference type="SMART" id="SM00369">
    <property type="entry name" value="LRR_TYP"/>
    <property type="match status" value="9"/>
</dbReference>
<reference evidence="10 11" key="1">
    <citation type="journal article" date="2024" name="G3 (Bethesda)">
        <title>Genome assembly of Hibiscus sabdariffa L. provides insights into metabolisms of medicinal natural products.</title>
        <authorList>
            <person name="Kim T."/>
        </authorList>
    </citation>
    <scope>NUCLEOTIDE SEQUENCE [LARGE SCALE GENOMIC DNA]</scope>
    <source>
        <strain evidence="10">TK-2024</strain>
        <tissue evidence="10">Old leaves</tissue>
    </source>
</reference>
<comment type="caution">
    <text evidence="10">The sequence shown here is derived from an EMBL/GenBank/DDBJ whole genome shotgun (WGS) entry which is preliminary data.</text>
</comment>
<dbReference type="PANTHER" id="PTHR48060:SF21">
    <property type="entry name" value="L DOMAIN-LIKE PROTEIN"/>
    <property type="match status" value="1"/>
</dbReference>
<keyword evidence="3 8" id="KW-0732">Signal</keyword>
<feature type="chain" id="PRO_5046893834" description="Leucine-rich repeat-containing N-terminal plant-type domain-containing protein" evidence="8">
    <location>
        <begin position="25"/>
        <end position="759"/>
    </location>
</feature>
<feature type="signal peptide" evidence="8">
    <location>
        <begin position="1"/>
        <end position="24"/>
    </location>
</feature>
<dbReference type="InterPro" id="IPR003591">
    <property type="entry name" value="Leu-rich_rpt_typical-subtyp"/>
</dbReference>
<keyword evidence="6 7" id="KW-0472">Membrane</keyword>
<evidence type="ECO:0000256" key="1">
    <source>
        <dbReference type="ARBA" id="ARBA00022614"/>
    </source>
</evidence>
<evidence type="ECO:0000313" key="10">
    <source>
        <dbReference type="EMBL" id="KAK8502377.1"/>
    </source>
</evidence>
<evidence type="ECO:0000256" key="8">
    <source>
        <dbReference type="SAM" id="SignalP"/>
    </source>
</evidence>
<dbReference type="Pfam" id="PF13855">
    <property type="entry name" value="LRR_8"/>
    <property type="match status" value="3"/>
</dbReference>
<dbReference type="Gene3D" id="3.80.10.10">
    <property type="entry name" value="Ribonuclease Inhibitor"/>
    <property type="match status" value="4"/>
</dbReference>